<proteinExistence type="predicted"/>
<evidence type="ECO:0000313" key="2">
    <source>
        <dbReference type="Proteomes" id="UP000245081"/>
    </source>
</evidence>
<comment type="caution">
    <text evidence="1">The sequence shown here is derived from an EMBL/GenBank/DDBJ whole genome shotgun (WGS) entry which is preliminary data.</text>
</comment>
<dbReference type="OrthoDB" id="6915663at2"/>
<gene>
    <name evidence="1" type="ORF">NMK_2146</name>
</gene>
<name>A0A2R5F8M2_9PROT</name>
<accession>A0A2R5F8M2</accession>
<sequence length="216" mass="24800">MATKMKVSGGLAFIQTAAEAMPRTLGDRERIFGMCDIMEKAIRLRFPFDKNDGAELRRLGIQTSVGVFRPLDYYSKAVVAGGTYARMWETYYSQKPWKASRAVIQRPSYGHHGRDLEVMNNHRIAVGLQLLLPASKDDEDTGLVMYQGFQVWHCTSMSNDTITICRYRSSDYMTSLRSRDWEFSRPSRHPAKRMTLTREEWAKLNPKISSEMKEAA</sequence>
<evidence type="ECO:0000313" key="1">
    <source>
        <dbReference type="EMBL" id="GBG14547.1"/>
    </source>
</evidence>
<dbReference type="AlphaFoldDB" id="A0A2R5F8M2"/>
<protein>
    <submittedName>
        <fullName evidence="1">Orotidine 5'-phosphate decarboxylase</fullName>
    </submittedName>
</protein>
<dbReference type="RefSeq" id="WP_109015736.1">
    <property type="nucleotide sequence ID" value="NZ_BDOQ01000008.1"/>
</dbReference>
<keyword evidence="2" id="KW-1185">Reference proteome</keyword>
<reference evidence="1 2" key="1">
    <citation type="journal article" date="2018" name="Environ. Microbiol.">
        <title>Isolation and genomic characterization of Novimethylophilus kurashikiensis gen. nov. sp. nov., a new lanthanide-dependent methylotrophic species of Methylophilaceae.</title>
        <authorList>
            <person name="Lv H."/>
            <person name="Sahin N."/>
            <person name="Tani A."/>
        </authorList>
    </citation>
    <scope>NUCLEOTIDE SEQUENCE [LARGE SCALE GENOMIC DNA]</scope>
    <source>
        <strain evidence="1 2">La2-4</strain>
    </source>
</reference>
<organism evidence="1 2">
    <name type="scientific">Novimethylophilus kurashikiensis</name>
    <dbReference type="NCBI Taxonomy" id="1825523"/>
    <lineage>
        <taxon>Bacteria</taxon>
        <taxon>Pseudomonadati</taxon>
        <taxon>Pseudomonadota</taxon>
        <taxon>Betaproteobacteria</taxon>
        <taxon>Nitrosomonadales</taxon>
        <taxon>Methylophilaceae</taxon>
        <taxon>Novimethylophilus</taxon>
    </lineage>
</organism>
<dbReference type="EMBL" id="BDOQ01000008">
    <property type="protein sequence ID" value="GBG14547.1"/>
    <property type="molecule type" value="Genomic_DNA"/>
</dbReference>
<dbReference type="Proteomes" id="UP000245081">
    <property type="component" value="Unassembled WGS sequence"/>
</dbReference>